<evidence type="ECO:0000256" key="1">
    <source>
        <dbReference type="ARBA" id="ARBA00022574"/>
    </source>
</evidence>
<reference evidence="10" key="1">
    <citation type="submission" date="2016-03" db="EMBL/GenBank/DDBJ databases">
        <title>Draft genome sequence of Rosellinia necatrix.</title>
        <authorList>
            <person name="Kanematsu S."/>
        </authorList>
    </citation>
    <scope>NUCLEOTIDE SEQUENCE [LARGE SCALE GENOMIC DNA]</scope>
    <source>
        <strain evidence="10">W97</strain>
    </source>
</reference>
<sequence length="1531" mass="171127">MEMMALKDRFKLRLKRLKENFLRQDSATSVAQPTTPSITSYPSVERYSTQDEPKVPTTAATTRHILPSLHDAVHQISQPSTELRPVDQGQPIAASLVPCPAVLLEPPEGPVEPSNPALSISEELWNAAYDKISADEGQLVGSYVEILKEVLGGESSETTTDFPNGRKDQTERYRYMRELVKRGRERIETAPKITSKVGSIADFVLSSKGIVDLTIQAVPQAAPAALPWAGVCLALDILRNPSQEMNSNLEGITYVISRMDWYCALTELLPNESTFAHDNAFQEVLSQLKEMIIELYEALLLYQMKSIVYYYRQQGVRILRDMVKLDDWGGDYQHVRDVEASVRTAMDQYYKERTKVHLDELSEHASTLIALLGDIQQDIRGFILEQKAASRDKDDSECRRALRVVDPQDDMTRIENNKDPLLDDVYKWIFETPEYKRFTNWENEKPDSPQGRILWLKGHAGTGKTMLMIGLIRALSNRPAALAPGIAFFFCQGTNSELKTATAVLRSLIWLLLLQQPYLISHLLPKYKISGPSLFTDLNSFIALSEVFRNMLSDDQLSPMYLAIDALDECVEGRADLITLISASFTLSKNVKWLLSSRPEVDILSELRTAETLIELNTECLKGPVKAYIQHKLKHIEGRRGYNDGVLKRISDIVYQKADNTFLWVALAFKALGERSGGYAVKILSVMPPWLSELYEHMMGRIEKSVKLEPSDCKKVLKAVFLAFRPLSVFELSTLTGLEHDIIQDAVEECGSFVIITNQIVNLIHQSAKDYLKDKYGPKRDPDWVALEHANLIEYSIDAISSLEWNIYQLEFNTNPKDMAPLDPDPLAALRYPCVFWIAHLAASKHEQPSSFKDVMILAYKFLKTVFLRWLEILSLLGKVEDGMRALEEFVRLTETEPDMDSNLVEFSKDAYLFFSRNISIIQQAPLQTYSSALIFSPTISLVRKQYWEERKPLVDRKRGFRDRWIHHQTLEGHTRGAMAVTFSPDSRILVSASWGNEVLLYDAMTGAHRQTLNVQECSGISSLAISPSGETLAIGVASEKDHIQLWDMATGVCRLTFSGDTRDVNALAFSPNGNILASASEDYSLRLWHLGNDSICYQTLEGHTGWVETIAFAPNGTLVSGSRDGTIGLWDTATGVRTQTIEPQEGPIFTVAVSPDGHTIASGDSRGALSLWKVADGALIIQSLGGYQERVDSAVFSPDGKKLASAGSQGTVQLWDLTSTTLSCKTFGGHTDVVRAVAFSSNGKMLASASLDETVRLWDVTALSTSSEVPKEQTMAVAISPSGEILASLSECGLLRLWDLATIQPDSKPVEECVIDPSLQNMDRKLYFPHDCTFSPNGRMFAIAWTTGVQVWDLTTTPKTSSMVLSGETVALKFSPDSKFLAVNRMSCTVEVWNLRTTSLEGTAYETGRYLKMGFTPDSTRFVASRDDNEIWLWDQTTAPKKSKETVIERVDKAVFCRDNQVIETTSDHDWNGNVGYSVSADDSWITVNGKYLLRLPVDYQPTIQRKSAIHGSTVVIATKAESLMVIEFL</sequence>
<dbReference type="OrthoDB" id="538223at2759"/>
<feature type="domain" description="NACHT" evidence="9">
    <location>
        <begin position="452"/>
        <end position="599"/>
    </location>
</feature>
<keyword evidence="2" id="KW-0677">Repeat</keyword>
<name>A0A1S7UMF6_ROSNE</name>
<feature type="repeat" description="WD" evidence="7">
    <location>
        <begin position="1228"/>
        <end position="1269"/>
    </location>
</feature>
<keyword evidence="11" id="KW-1185">Reference proteome</keyword>
<feature type="repeat" description="WD" evidence="7">
    <location>
        <begin position="971"/>
        <end position="1012"/>
    </location>
</feature>
<feature type="repeat" description="WD" evidence="7">
    <location>
        <begin position="1101"/>
        <end position="1141"/>
    </location>
</feature>
<evidence type="ECO:0000256" key="8">
    <source>
        <dbReference type="SAM" id="MobiDB-lite"/>
    </source>
</evidence>
<dbReference type="InterPro" id="IPR019775">
    <property type="entry name" value="WD40_repeat_CS"/>
</dbReference>
<evidence type="ECO:0000313" key="10">
    <source>
        <dbReference type="EMBL" id="GAP84539.1"/>
    </source>
</evidence>
<evidence type="ECO:0000259" key="9">
    <source>
        <dbReference type="PROSITE" id="PS50837"/>
    </source>
</evidence>
<dbReference type="PROSITE" id="PS00678">
    <property type="entry name" value="WD_REPEATS_1"/>
    <property type="match status" value="2"/>
</dbReference>
<evidence type="ECO:0000256" key="6">
    <source>
        <dbReference type="ARBA" id="ARBA00043913"/>
    </source>
</evidence>
<dbReference type="PROSITE" id="PS50837">
    <property type="entry name" value="NACHT"/>
    <property type="match status" value="1"/>
</dbReference>
<dbReference type="PROSITE" id="PS50294">
    <property type="entry name" value="WD_REPEATS_REGION"/>
    <property type="match status" value="4"/>
</dbReference>
<comment type="similarity">
    <text evidence="4">Belongs to the WD repeat MDV1/CAF4 family.</text>
</comment>
<evidence type="ECO:0000313" key="11">
    <source>
        <dbReference type="Proteomes" id="UP000054516"/>
    </source>
</evidence>
<evidence type="ECO:0000256" key="5">
    <source>
        <dbReference type="ARBA" id="ARBA00039789"/>
    </source>
</evidence>
<dbReference type="InterPro" id="IPR007111">
    <property type="entry name" value="NACHT_NTPase"/>
</dbReference>
<evidence type="ECO:0000256" key="2">
    <source>
        <dbReference type="ARBA" id="ARBA00022737"/>
    </source>
</evidence>
<keyword evidence="3" id="KW-0175">Coiled coil</keyword>
<accession>A0A1S7UMF6</accession>
<dbReference type="SMART" id="SM00320">
    <property type="entry name" value="WD40"/>
    <property type="match status" value="11"/>
</dbReference>
<dbReference type="InterPro" id="IPR056884">
    <property type="entry name" value="NPHP3-like_N"/>
</dbReference>
<comment type="function">
    <text evidence="6">Involved in mitochondrial fission. Acts as an adapter protein required to form mitochondrial fission complexes. Formation of these complexes is required to promote constriction and fission of the mitochondrial compartment at a late step in mitochondrial division.</text>
</comment>
<keyword evidence="1 7" id="KW-0853">WD repeat</keyword>
<dbReference type="PANTHER" id="PTHR22847:SF637">
    <property type="entry name" value="WD REPEAT DOMAIN 5B"/>
    <property type="match status" value="1"/>
</dbReference>
<dbReference type="InterPro" id="IPR015943">
    <property type="entry name" value="WD40/YVTN_repeat-like_dom_sf"/>
</dbReference>
<gene>
    <name evidence="10" type="ORF">SAMD00023353_1100600</name>
</gene>
<dbReference type="EMBL" id="DF977456">
    <property type="protein sequence ID" value="GAP84539.1"/>
    <property type="molecule type" value="Genomic_DNA"/>
</dbReference>
<evidence type="ECO:0000256" key="4">
    <source>
        <dbReference type="ARBA" id="ARBA00038415"/>
    </source>
</evidence>
<dbReference type="InterPro" id="IPR020472">
    <property type="entry name" value="WD40_PAC1"/>
</dbReference>
<dbReference type="GO" id="GO:0005634">
    <property type="term" value="C:nucleus"/>
    <property type="evidence" value="ECO:0007669"/>
    <property type="project" value="TreeGrafter"/>
</dbReference>
<dbReference type="InterPro" id="IPR001680">
    <property type="entry name" value="WD40_rpt"/>
</dbReference>
<dbReference type="PROSITE" id="PS50082">
    <property type="entry name" value="WD_REPEATS_2"/>
    <property type="match status" value="6"/>
</dbReference>
<feature type="repeat" description="WD" evidence="7">
    <location>
        <begin position="1185"/>
        <end position="1220"/>
    </location>
</feature>
<dbReference type="PANTHER" id="PTHR22847">
    <property type="entry name" value="WD40 REPEAT PROTEIN"/>
    <property type="match status" value="1"/>
</dbReference>
<dbReference type="SUPFAM" id="SSF52540">
    <property type="entry name" value="P-loop containing nucleoside triphosphate hydrolases"/>
    <property type="match status" value="1"/>
</dbReference>
<dbReference type="GO" id="GO:1990234">
    <property type="term" value="C:transferase complex"/>
    <property type="evidence" value="ECO:0007669"/>
    <property type="project" value="UniProtKB-ARBA"/>
</dbReference>
<dbReference type="OMA" id="WMLLIQQ"/>
<dbReference type="CDD" id="cd00200">
    <property type="entry name" value="WD40"/>
    <property type="match status" value="1"/>
</dbReference>
<dbReference type="PRINTS" id="PR00320">
    <property type="entry name" value="GPROTEINBRPT"/>
</dbReference>
<protein>
    <recommendedName>
        <fullName evidence="5">Mitochondrial division protein 1</fullName>
    </recommendedName>
</protein>
<organism evidence="10">
    <name type="scientific">Rosellinia necatrix</name>
    <name type="common">White root-rot fungus</name>
    <dbReference type="NCBI Taxonomy" id="77044"/>
    <lineage>
        <taxon>Eukaryota</taxon>
        <taxon>Fungi</taxon>
        <taxon>Dikarya</taxon>
        <taxon>Ascomycota</taxon>
        <taxon>Pezizomycotina</taxon>
        <taxon>Sordariomycetes</taxon>
        <taxon>Xylariomycetidae</taxon>
        <taxon>Xylariales</taxon>
        <taxon>Xylariaceae</taxon>
        <taxon>Rosellinia</taxon>
    </lineage>
</organism>
<dbReference type="Pfam" id="PF00400">
    <property type="entry name" value="WD40"/>
    <property type="match status" value="6"/>
</dbReference>
<feature type="region of interest" description="Disordered" evidence="8">
    <location>
        <begin position="28"/>
        <end position="53"/>
    </location>
</feature>
<evidence type="ECO:0000256" key="3">
    <source>
        <dbReference type="ARBA" id="ARBA00023054"/>
    </source>
</evidence>
<proteinExistence type="inferred from homology"/>
<evidence type="ECO:0000256" key="7">
    <source>
        <dbReference type="PROSITE-ProRule" id="PRU00221"/>
    </source>
</evidence>
<dbReference type="InterPro" id="IPR036322">
    <property type="entry name" value="WD40_repeat_dom_sf"/>
</dbReference>
<dbReference type="InterPro" id="IPR031359">
    <property type="entry name" value="NACHT_N"/>
</dbReference>
<feature type="repeat" description="WD" evidence="7">
    <location>
        <begin position="1142"/>
        <end position="1183"/>
    </location>
</feature>
<feature type="repeat" description="WD" evidence="7">
    <location>
        <begin position="1058"/>
        <end position="1091"/>
    </location>
</feature>
<feature type="compositionally biased region" description="Polar residues" evidence="8">
    <location>
        <begin position="28"/>
        <end position="42"/>
    </location>
</feature>
<dbReference type="Pfam" id="PF17100">
    <property type="entry name" value="NACHT_N"/>
    <property type="match status" value="1"/>
</dbReference>
<dbReference type="Pfam" id="PF24883">
    <property type="entry name" value="NPHP3_N"/>
    <property type="match status" value="1"/>
</dbReference>
<dbReference type="Proteomes" id="UP000054516">
    <property type="component" value="Unassembled WGS sequence"/>
</dbReference>
<dbReference type="Gene3D" id="3.40.50.300">
    <property type="entry name" value="P-loop containing nucleotide triphosphate hydrolases"/>
    <property type="match status" value="1"/>
</dbReference>
<dbReference type="SUPFAM" id="SSF50978">
    <property type="entry name" value="WD40 repeat-like"/>
    <property type="match status" value="2"/>
</dbReference>
<dbReference type="STRING" id="77044.A0A1S7UMF6"/>
<dbReference type="InterPro" id="IPR027417">
    <property type="entry name" value="P-loop_NTPase"/>
</dbReference>
<dbReference type="Gene3D" id="2.130.10.10">
    <property type="entry name" value="YVTN repeat-like/Quinoprotein amine dehydrogenase"/>
    <property type="match status" value="4"/>
</dbReference>